<comment type="caution">
    <text evidence="1">The sequence shown here is derived from an EMBL/GenBank/DDBJ whole genome shotgun (WGS) entry which is preliminary data.</text>
</comment>
<gene>
    <name evidence="1" type="ORF">GRI99_18300</name>
</gene>
<dbReference type="Pfam" id="PF05944">
    <property type="entry name" value="Phage_term_smal"/>
    <property type="match status" value="1"/>
</dbReference>
<reference evidence="1 2" key="1">
    <citation type="submission" date="2019-12" db="EMBL/GenBank/DDBJ databases">
        <title>Genomic-based taxomic classification of the family Erythrobacteraceae.</title>
        <authorList>
            <person name="Xu L."/>
        </authorList>
    </citation>
    <scope>NUCLEOTIDE SEQUENCE [LARGE SCALE GENOMIC DNA]</scope>
    <source>
        <strain evidence="1 2">M0322</strain>
    </source>
</reference>
<protein>
    <submittedName>
        <fullName evidence="1">Terminase</fullName>
    </submittedName>
</protein>
<dbReference type="AlphaFoldDB" id="A0A844Z2J7"/>
<proteinExistence type="predicted"/>
<sequence>MFSPALRNRQRILAGLASAAARPAGDAPAAPTAGPAGAEYAALLAVLHEAVRGLSDIASHEARQPKKAELAKTFADWIEGVLAADQPVQDEILIVNMIWAIDYRDFDYALRLADFALRHGLAMPERYNRTLACFLAEDVAELALKEPGSIAHDVLVRIYALTGKADMPDPAKAKLMKALGRSWVARADDFNPGADNAPAGGAMAYLAEALDCFKRALALDEKCGVKTDIKTLEKRLAPAPSS</sequence>
<dbReference type="GO" id="GO:0003677">
    <property type="term" value="F:DNA binding"/>
    <property type="evidence" value="ECO:0007669"/>
    <property type="project" value="InterPro"/>
</dbReference>
<dbReference type="RefSeq" id="WP_160773499.1">
    <property type="nucleotide sequence ID" value="NZ_WTYV01000015.1"/>
</dbReference>
<evidence type="ECO:0000313" key="2">
    <source>
        <dbReference type="Proteomes" id="UP000466966"/>
    </source>
</evidence>
<evidence type="ECO:0000313" key="1">
    <source>
        <dbReference type="EMBL" id="MXO73568.1"/>
    </source>
</evidence>
<dbReference type="OrthoDB" id="8562788at2"/>
<organism evidence="1 2">
    <name type="scientific">Alteraurantiacibacter buctensis</name>
    <dbReference type="NCBI Taxonomy" id="1503981"/>
    <lineage>
        <taxon>Bacteria</taxon>
        <taxon>Pseudomonadati</taxon>
        <taxon>Pseudomonadota</taxon>
        <taxon>Alphaproteobacteria</taxon>
        <taxon>Sphingomonadales</taxon>
        <taxon>Erythrobacteraceae</taxon>
        <taxon>Alteraurantiacibacter</taxon>
    </lineage>
</organism>
<keyword evidence="2" id="KW-1185">Reference proteome</keyword>
<dbReference type="Proteomes" id="UP000466966">
    <property type="component" value="Unassembled WGS sequence"/>
</dbReference>
<dbReference type="EMBL" id="WTYV01000015">
    <property type="protein sequence ID" value="MXO73568.1"/>
    <property type="molecule type" value="Genomic_DNA"/>
</dbReference>
<dbReference type="GO" id="GO:0004519">
    <property type="term" value="F:endonuclease activity"/>
    <property type="evidence" value="ECO:0007669"/>
    <property type="project" value="InterPro"/>
</dbReference>
<dbReference type="InterPro" id="IPR010270">
    <property type="entry name" value="Phage_P2_GpM"/>
</dbReference>
<name>A0A844Z2J7_9SPHN</name>
<accession>A0A844Z2J7</accession>